<dbReference type="AlphaFoldDB" id="A0AAV1VZU1"/>
<reference evidence="1 2" key="1">
    <citation type="submission" date="2024-03" db="EMBL/GenBank/DDBJ databases">
        <authorList>
            <person name="Martinez-Hernandez J."/>
        </authorList>
    </citation>
    <scope>NUCLEOTIDE SEQUENCE [LARGE SCALE GENOMIC DNA]</scope>
</reference>
<organism evidence="1 2">
    <name type="scientific">Lupinus luteus</name>
    <name type="common">European yellow lupine</name>
    <dbReference type="NCBI Taxonomy" id="3873"/>
    <lineage>
        <taxon>Eukaryota</taxon>
        <taxon>Viridiplantae</taxon>
        <taxon>Streptophyta</taxon>
        <taxon>Embryophyta</taxon>
        <taxon>Tracheophyta</taxon>
        <taxon>Spermatophyta</taxon>
        <taxon>Magnoliopsida</taxon>
        <taxon>eudicotyledons</taxon>
        <taxon>Gunneridae</taxon>
        <taxon>Pentapetalae</taxon>
        <taxon>rosids</taxon>
        <taxon>fabids</taxon>
        <taxon>Fabales</taxon>
        <taxon>Fabaceae</taxon>
        <taxon>Papilionoideae</taxon>
        <taxon>50 kb inversion clade</taxon>
        <taxon>genistoids sensu lato</taxon>
        <taxon>core genistoids</taxon>
        <taxon>Genisteae</taxon>
        <taxon>Lupinus</taxon>
    </lineage>
</organism>
<keyword evidence="2" id="KW-1185">Reference proteome</keyword>
<name>A0AAV1VZU1_LUPLU</name>
<evidence type="ECO:0000313" key="1">
    <source>
        <dbReference type="EMBL" id="CAL0302356.1"/>
    </source>
</evidence>
<dbReference type="EMBL" id="CAXHTB010000002">
    <property type="protein sequence ID" value="CAL0302356.1"/>
    <property type="molecule type" value="Genomic_DNA"/>
</dbReference>
<dbReference type="Proteomes" id="UP001497480">
    <property type="component" value="Unassembled WGS sequence"/>
</dbReference>
<evidence type="ECO:0000313" key="2">
    <source>
        <dbReference type="Proteomes" id="UP001497480"/>
    </source>
</evidence>
<protein>
    <submittedName>
        <fullName evidence="1">Uncharacterized protein</fullName>
    </submittedName>
</protein>
<proteinExistence type="predicted"/>
<comment type="caution">
    <text evidence="1">The sequence shown here is derived from an EMBL/GenBank/DDBJ whole genome shotgun (WGS) entry which is preliminary data.</text>
</comment>
<gene>
    <name evidence="1" type="ORF">LLUT_LOCUS3416</name>
</gene>
<sequence length="150" mass="16653">MMQIMSMGNGLCMPQMMLPQLMGPGMGFSFRPSTAINPWTLQQLPIPSLSSIKDNNTLQNMFGSFSNQMLQIPPIPHHVPNFMPMMIGNNSSLQQQLMPNTAPTNMQKHLVNSSLTTLDVSDPHAKSELCGTNQAQNQASFDHIPSYYPF</sequence>
<accession>A0AAV1VZU1</accession>